<reference evidence="1 2" key="1">
    <citation type="journal article" date="2024" name="Plant Biotechnol. J.">
        <title>Dendrobium thyrsiflorum genome and its molecular insights into genes involved in important horticultural traits.</title>
        <authorList>
            <person name="Chen B."/>
            <person name="Wang J.Y."/>
            <person name="Zheng P.J."/>
            <person name="Li K.L."/>
            <person name="Liang Y.M."/>
            <person name="Chen X.F."/>
            <person name="Zhang C."/>
            <person name="Zhao X."/>
            <person name="He X."/>
            <person name="Zhang G.Q."/>
            <person name="Liu Z.J."/>
            <person name="Xu Q."/>
        </authorList>
    </citation>
    <scope>NUCLEOTIDE SEQUENCE [LARGE SCALE GENOMIC DNA]</scope>
    <source>
        <strain evidence="1">GZMU011</strain>
    </source>
</reference>
<keyword evidence="2" id="KW-1185">Reference proteome</keyword>
<sequence>MGLGFDRLQEGGDRLGIGQQGRGQARVRLERSGNEDRGELVKNLGRDIRLRFSPDFRGFGKDQSSRGERDSQDFWIRRLQAKFGHFPLESLTLMQPKMALSALRTIHGLTLCRSMLVVLIFLFKFLGRVADAKIELFILVCGGCIDT</sequence>
<evidence type="ECO:0000313" key="2">
    <source>
        <dbReference type="Proteomes" id="UP001552299"/>
    </source>
</evidence>
<dbReference type="AlphaFoldDB" id="A0ABD0VFY8"/>
<dbReference type="Proteomes" id="UP001552299">
    <property type="component" value="Unassembled WGS sequence"/>
</dbReference>
<proteinExistence type="predicted"/>
<accession>A0ABD0VFY8</accession>
<protein>
    <submittedName>
        <fullName evidence="1">Uncharacterized protein</fullName>
    </submittedName>
</protein>
<comment type="caution">
    <text evidence="1">The sequence shown here is derived from an EMBL/GenBank/DDBJ whole genome shotgun (WGS) entry which is preliminary data.</text>
</comment>
<name>A0ABD0VFY8_DENTH</name>
<evidence type="ECO:0000313" key="1">
    <source>
        <dbReference type="EMBL" id="KAL0924062.1"/>
    </source>
</evidence>
<gene>
    <name evidence="1" type="ORF">M5K25_004867</name>
</gene>
<dbReference type="EMBL" id="JANQDX010000005">
    <property type="protein sequence ID" value="KAL0924062.1"/>
    <property type="molecule type" value="Genomic_DNA"/>
</dbReference>
<organism evidence="1 2">
    <name type="scientific">Dendrobium thyrsiflorum</name>
    <name type="common">Pinecone-like raceme dendrobium</name>
    <name type="synonym">Orchid</name>
    <dbReference type="NCBI Taxonomy" id="117978"/>
    <lineage>
        <taxon>Eukaryota</taxon>
        <taxon>Viridiplantae</taxon>
        <taxon>Streptophyta</taxon>
        <taxon>Embryophyta</taxon>
        <taxon>Tracheophyta</taxon>
        <taxon>Spermatophyta</taxon>
        <taxon>Magnoliopsida</taxon>
        <taxon>Liliopsida</taxon>
        <taxon>Asparagales</taxon>
        <taxon>Orchidaceae</taxon>
        <taxon>Epidendroideae</taxon>
        <taxon>Malaxideae</taxon>
        <taxon>Dendrobiinae</taxon>
        <taxon>Dendrobium</taxon>
    </lineage>
</organism>